<accession>A0A3S0Z1R8</accession>
<dbReference type="EMBL" id="RQTK01001971">
    <property type="protein sequence ID" value="RUS68850.1"/>
    <property type="molecule type" value="Genomic_DNA"/>
</dbReference>
<reference evidence="1 2" key="1">
    <citation type="submission" date="2019-01" db="EMBL/GenBank/DDBJ databases">
        <title>A draft genome assembly of the solar-powered sea slug Elysia chlorotica.</title>
        <authorList>
            <person name="Cai H."/>
            <person name="Li Q."/>
            <person name="Fang X."/>
            <person name="Li J."/>
            <person name="Curtis N.E."/>
            <person name="Altenburger A."/>
            <person name="Shibata T."/>
            <person name="Feng M."/>
            <person name="Maeda T."/>
            <person name="Schwartz J.A."/>
            <person name="Shigenobu S."/>
            <person name="Lundholm N."/>
            <person name="Nishiyama T."/>
            <person name="Yang H."/>
            <person name="Hasebe M."/>
            <person name="Li S."/>
            <person name="Pierce S.K."/>
            <person name="Wang J."/>
        </authorList>
    </citation>
    <scope>NUCLEOTIDE SEQUENCE [LARGE SCALE GENOMIC DNA]</scope>
    <source>
        <strain evidence="1">EC2010</strain>
        <tissue evidence="1">Whole organism of an adult</tissue>
    </source>
</reference>
<gene>
    <name evidence="1" type="ORF">EGW08_023387</name>
</gene>
<sequence>SDKSFWVWVVEPQRLEAEFSAQGLAHGGALKLSLTRSMCWPFKSYIQIRGFKSCIQVCGFKSCIQVCGFKFCIQVCGFKSCIHVCGFKSCIQVCGFKSCIQVCGFKSCIQVCGFKSCIQVCGFKSCIQVCGFKDGVRFPFCSEVLLNDAIVIPAQRTRVFRIRSWGHREKFRLSTSVCSELVIARLSFSFDARHLSSTI</sequence>
<comment type="caution">
    <text evidence="1">The sequence shown here is derived from an EMBL/GenBank/DDBJ whole genome shotgun (WGS) entry which is preliminary data.</text>
</comment>
<keyword evidence="2" id="KW-1185">Reference proteome</keyword>
<dbReference type="STRING" id="188477.A0A3S0Z1R8"/>
<evidence type="ECO:0000313" key="1">
    <source>
        <dbReference type="EMBL" id="RUS68850.1"/>
    </source>
</evidence>
<protein>
    <submittedName>
        <fullName evidence="1">Uncharacterized protein</fullName>
    </submittedName>
</protein>
<dbReference type="AlphaFoldDB" id="A0A3S0Z1R8"/>
<dbReference type="Proteomes" id="UP000271974">
    <property type="component" value="Unassembled WGS sequence"/>
</dbReference>
<evidence type="ECO:0000313" key="2">
    <source>
        <dbReference type="Proteomes" id="UP000271974"/>
    </source>
</evidence>
<proteinExistence type="predicted"/>
<feature type="non-terminal residue" evidence="1">
    <location>
        <position position="1"/>
    </location>
</feature>
<name>A0A3S0Z1R8_ELYCH</name>
<organism evidence="1 2">
    <name type="scientific">Elysia chlorotica</name>
    <name type="common">Eastern emerald elysia</name>
    <name type="synonym">Sea slug</name>
    <dbReference type="NCBI Taxonomy" id="188477"/>
    <lineage>
        <taxon>Eukaryota</taxon>
        <taxon>Metazoa</taxon>
        <taxon>Spiralia</taxon>
        <taxon>Lophotrochozoa</taxon>
        <taxon>Mollusca</taxon>
        <taxon>Gastropoda</taxon>
        <taxon>Heterobranchia</taxon>
        <taxon>Euthyneura</taxon>
        <taxon>Panpulmonata</taxon>
        <taxon>Sacoglossa</taxon>
        <taxon>Placobranchoidea</taxon>
        <taxon>Plakobranchidae</taxon>
        <taxon>Elysia</taxon>
    </lineage>
</organism>